<sequence length="63" mass="7023">MDISKDGYCPHSAVKIHVCDTPDCCNTCENKELSCKLAPSAYIHLIHDVIKNKKDGDHGKEPR</sequence>
<reference evidence="1" key="1">
    <citation type="submission" date="2022-03" db="EMBL/GenBank/DDBJ databases">
        <authorList>
            <person name="Sayadi A."/>
        </authorList>
    </citation>
    <scope>NUCLEOTIDE SEQUENCE</scope>
</reference>
<evidence type="ECO:0000313" key="2">
    <source>
        <dbReference type="Proteomes" id="UP001152888"/>
    </source>
</evidence>
<name>A0A9P0PUR6_ACAOB</name>
<keyword evidence="2" id="KW-1185">Reference proteome</keyword>
<comment type="caution">
    <text evidence="1">The sequence shown here is derived from an EMBL/GenBank/DDBJ whole genome shotgun (WGS) entry which is preliminary data.</text>
</comment>
<evidence type="ECO:0000313" key="1">
    <source>
        <dbReference type="EMBL" id="CAH1999733.1"/>
    </source>
</evidence>
<organism evidence="1 2">
    <name type="scientific">Acanthoscelides obtectus</name>
    <name type="common">Bean weevil</name>
    <name type="synonym">Bruchus obtectus</name>
    <dbReference type="NCBI Taxonomy" id="200917"/>
    <lineage>
        <taxon>Eukaryota</taxon>
        <taxon>Metazoa</taxon>
        <taxon>Ecdysozoa</taxon>
        <taxon>Arthropoda</taxon>
        <taxon>Hexapoda</taxon>
        <taxon>Insecta</taxon>
        <taxon>Pterygota</taxon>
        <taxon>Neoptera</taxon>
        <taxon>Endopterygota</taxon>
        <taxon>Coleoptera</taxon>
        <taxon>Polyphaga</taxon>
        <taxon>Cucujiformia</taxon>
        <taxon>Chrysomeloidea</taxon>
        <taxon>Chrysomelidae</taxon>
        <taxon>Bruchinae</taxon>
        <taxon>Bruchini</taxon>
        <taxon>Acanthoscelides</taxon>
    </lineage>
</organism>
<dbReference type="AlphaFoldDB" id="A0A9P0PUR6"/>
<accession>A0A9P0PUR6</accession>
<protein>
    <submittedName>
        <fullName evidence="1">Uncharacterized protein</fullName>
    </submittedName>
</protein>
<proteinExistence type="predicted"/>
<dbReference type="Proteomes" id="UP001152888">
    <property type="component" value="Unassembled WGS sequence"/>
</dbReference>
<gene>
    <name evidence="1" type="ORF">ACAOBT_LOCUS25161</name>
</gene>
<dbReference type="EMBL" id="CAKOFQ010007379">
    <property type="protein sequence ID" value="CAH1999733.1"/>
    <property type="molecule type" value="Genomic_DNA"/>
</dbReference>